<evidence type="ECO:0000313" key="5">
    <source>
        <dbReference type="EMBL" id="CAJ0587125.1"/>
    </source>
</evidence>
<keyword evidence="4" id="KW-0560">Oxidoreductase</keyword>
<name>A0AA36DIR0_9BILA</name>
<dbReference type="InterPro" id="IPR036291">
    <property type="entry name" value="NAD(P)-bd_dom_sf"/>
</dbReference>
<dbReference type="Gene3D" id="3.40.50.720">
    <property type="entry name" value="NAD(P)-binding Rossmann-like Domain"/>
    <property type="match status" value="1"/>
</dbReference>
<dbReference type="PANTHER" id="PTHR44085:SF2">
    <property type="entry name" value="SEPIAPTERIN REDUCTASE"/>
    <property type="match status" value="1"/>
</dbReference>
<dbReference type="Proteomes" id="UP001177023">
    <property type="component" value="Unassembled WGS sequence"/>
</dbReference>
<evidence type="ECO:0008006" key="7">
    <source>
        <dbReference type="Google" id="ProtNLM"/>
    </source>
</evidence>
<dbReference type="InterPro" id="IPR051721">
    <property type="entry name" value="Biopterin_syn/organic_redct"/>
</dbReference>
<dbReference type="SUPFAM" id="SSF51735">
    <property type="entry name" value="NAD(P)-binding Rossmann-fold domains"/>
    <property type="match status" value="1"/>
</dbReference>
<evidence type="ECO:0000256" key="1">
    <source>
        <dbReference type="ARBA" id="ARBA00004496"/>
    </source>
</evidence>
<keyword evidence="2" id="KW-0963">Cytoplasm</keyword>
<accession>A0AA36DIR0</accession>
<dbReference type="PRINTS" id="PR00081">
    <property type="entry name" value="GDHRDH"/>
</dbReference>
<proteinExistence type="predicted"/>
<gene>
    <name evidence="5" type="ORF">MSPICULIGERA_LOCUS25102</name>
</gene>
<dbReference type="GO" id="GO:0005737">
    <property type="term" value="C:cytoplasm"/>
    <property type="evidence" value="ECO:0007669"/>
    <property type="project" value="UniProtKB-SubCell"/>
</dbReference>
<sequence>MTGTPLVIITGASRGIGREIFDQALEDHGDAVVVLTSRRIEDLEKVKSAIASSHHSATVHLFAQDLATWDDAAGQKFAELLQKIVDGASISGVLLFHNAGSTGDLTKKAAELSDLKDWQQYLQANFLSLVSINNAVVRVVGNKSAKKTIINITSLVAIQAFPSFTQYACGKAVREAFFRSLAVEYPDWKILNYSPGPVDTDMYHSVAKNSYDEETREEFKKKAECKDAAESVLSRKMLTPKETVTRLFHILKEDKFESGGRVDYFDKE</sequence>
<dbReference type="GO" id="GO:0004757">
    <property type="term" value="F:sepiapterin reductase (NADP+) activity"/>
    <property type="evidence" value="ECO:0007669"/>
    <property type="project" value="TreeGrafter"/>
</dbReference>
<comment type="caution">
    <text evidence="5">The sequence shown here is derived from an EMBL/GenBank/DDBJ whole genome shotgun (WGS) entry which is preliminary data.</text>
</comment>
<organism evidence="5 6">
    <name type="scientific">Mesorhabditis spiculigera</name>
    <dbReference type="NCBI Taxonomy" id="96644"/>
    <lineage>
        <taxon>Eukaryota</taxon>
        <taxon>Metazoa</taxon>
        <taxon>Ecdysozoa</taxon>
        <taxon>Nematoda</taxon>
        <taxon>Chromadorea</taxon>
        <taxon>Rhabditida</taxon>
        <taxon>Rhabditina</taxon>
        <taxon>Rhabditomorpha</taxon>
        <taxon>Rhabditoidea</taxon>
        <taxon>Rhabditidae</taxon>
        <taxon>Mesorhabditinae</taxon>
        <taxon>Mesorhabditis</taxon>
    </lineage>
</organism>
<dbReference type="AlphaFoldDB" id="A0AA36DIR0"/>
<keyword evidence="6" id="KW-1185">Reference proteome</keyword>
<evidence type="ECO:0000313" key="6">
    <source>
        <dbReference type="Proteomes" id="UP001177023"/>
    </source>
</evidence>
<evidence type="ECO:0000256" key="2">
    <source>
        <dbReference type="ARBA" id="ARBA00022490"/>
    </source>
</evidence>
<keyword evidence="3" id="KW-0521">NADP</keyword>
<reference evidence="5" key="1">
    <citation type="submission" date="2023-06" db="EMBL/GenBank/DDBJ databases">
        <authorList>
            <person name="Delattre M."/>
        </authorList>
    </citation>
    <scope>NUCLEOTIDE SEQUENCE</scope>
    <source>
        <strain evidence="5">AF72</strain>
    </source>
</reference>
<comment type="subcellular location">
    <subcellularLocation>
        <location evidence="1">Cytoplasm</location>
    </subcellularLocation>
</comment>
<protein>
    <recommendedName>
        <fullName evidence="7">Sepiapterin reductase</fullName>
    </recommendedName>
</protein>
<dbReference type="GO" id="GO:0006729">
    <property type="term" value="P:tetrahydrobiopterin biosynthetic process"/>
    <property type="evidence" value="ECO:0007669"/>
    <property type="project" value="TreeGrafter"/>
</dbReference>
<feature type="non-terminal residue" evidence="5">
    <location>
        <position position="1"/>
    </location>
</feature>
<dbReference type="InterPro" id="IPR002347">
    <property type="entry name" value="SDR_fam"/>
</dbReference>
<evidence type="ECO:0000256" key="4">
    <source>
        <dbReference type="ARBA" id="ARBA00023002"/>
    </source>
</evidence>
<dbReference type="PANTHER" id="PTHR44085">
    <property type="entry name" value="SEPIAPTERIN REDUCTASE"/>
    <property type="match status" value="1"/>
</dbReference>
<evidence type="ECO:0000256" key="3">
    <source>
        <dbReference type="ARBA" id="ARBA00022857"/>
    </source>
</evidence>
<dbReference type="Pfam" id="PF00106">
    <property type="entry name" value="adh_short"/>
    <property type="match status" value="1"/>
</dbReference>
<dbReference type="EMBL" id="CATQJA010002709">
    <property type="protein sequence ID" value="CAJ0587125.1"/>
    <property type="molecule type" value="Genomic_DNA"/>
</dbReference>